<dbReference type="GO" id="GO:0005262">
    <property type="term" value="F:calcium channel activity"/>
    <property type="evidence" value="ECO:0000318"/>
    <property type="project" value="GO_Central"/>
</dbReference>
<feature type="transmembrane region" description="Helical" evidence="7">
    <location>
        <begin position="70"/>
        <end position="88"/>
    </location>
</feature>
<dbReference type="GO" id="GO:0060698">
    <property type="term" value="F:endoribonuclease inhibitor activity"/>
    <property type="evidence" value="ECO:0000318"/>
    <property type="project" value="GO_Central"/>
</dbReference>
<dbReference type="PROSITE" id="PS01243">
    <property type="entry name" value="BI1"/>
    <property type="match status" value="1"/>
</dbReference>
<evidence type="ECO:0000256" key="6">
    <source>
        <dbReference type="ARBA" id="ARBA00023136"/>
    </source>
</evidence>
<feature type="transmembrane region" description="Helical" evidence="7">
    <location>
        <begin position="181"/>
        <end position="198"/>
    </location>
</feature>
<dbReference type="EnsemblMetazoa" id="PPA43464.1">
    <property type="protein sequence ID" value="PPA43464.1"/>
    <property type="gene ID" value="WBGene00281833"/>
</dbReference>
<evidence type="ECO:0000256" key="4">
    <source>
        <dbReference type="ARBA" id="ARBA00022703"/>
    </source>
</evidence>
<sequence length="248" mass="27654">GANCRMTSTSRATDTQTLFSNFGRVFTALDEKLEKPVMEHLRAVYSTLAIGVSIAAAGALTHMYTDMLRAGFMLSIGSFFLMMALIGTPATRENEKKRMGYFAGFCFTTGISVGPLLEMALAVDPSIIATALTGTVLIFGAFSLASLHADSTKYLFLGGSLMSATFWLMMVSIFARWLFPVFFILLAGLAISCGFVLYDTQLIVEKNRRGDHDYIWHAVELFIDFVQIFRYLVVLLADKKDRDERRRR</sequence>
<feature type="transmembrane region" description="Helical" evidence="7">
    <location>
        <begin position="100"/>
        <end position="121"/>
    </location>
</feature>
<dbReference type="InterPro" id="IPR006213">
    <property type="entry name" value="Bax_inhbtr1_CS"/>
</dbReference>
<evidence type="ECO:0000256" key="3">
    <source>
        <dbReference type="ARBA" id="ARBA00022692"/>
    </source>
</evidence>
<accession>A0A2A6BGX4</accession>
<dbReference type="Pfam" id="PF01027">
    <property type="entry name" value="Bax1-I"/>
    <property type="match status" value="1"/>
</dbReference>
<keyword evidence="4" id="KW-0053">Apoptosis</keyword>
<comment type="subcellular location">
    <subcellularLocation>
        <location evidence="1">Membrane</location>
        <topology evidence="1">Multi-pass membrane protein</topology>
    </subcellularLocation>
</comment>
<dbReference type="AlphaFoldDB" id="A0A2A6BGX4"/>
<dbReference type="GO" id="GO:0005789">
    <property type="term" value="C:endoplasmic reticulum membrane"/>
    <property type="evidence" value="ECO:0000318"/>
    <property type="project" value="GO_Central"/>
</dbReference>
<keyword evidence="5 7" id="KW-1133">Transmembrane helix</keyword>
<comment type="similarity">
    <text evidence="2 7">Belongs to the BI1 family.</text>
</comment>
<accession>A0A8R1Z1X6</accession>
<evidence type="ECO:0000313" key="9">
    <source>
        <dbReference type="Proteomes" id="UP000005239"/>
    </source>
</evidence>
<dbReference type="PANTHER" id="PTHR23291">
    <property type="entry name" value="BAX INHIBITOR-RELATED"/>
    <property type="match status" value="1"/>
</dbReference>
<keyword evidence="9" id="KW-1185">Reference proteome</keyword>
<organism evidence="8 9">
    <name type="scientific">Pristionchus pacificus</name>
    <name type="common">Parasitic nematode worm</name>
    <dbReference type="NCBI Taxonomy" id="54126"/>
    <lineage>
        <taxon>Eukaryota</taxon>
        <taxon>Metazoa</taxon>
        <taxon>Ecdysozoa</taxon>
        <taxon>Nematoda</taxon>
        <taxon>Chromadorea</taxon>
        <taxon>Rhabditida</taxon>
        <taxon>Rhabditina</taxon>
        <taxon>Diplogasteromorpha</taxon>
        <taxon>Diplogasteroidea</taxon>
        <taxon>Neodiplogasteridae</taxon>
        <taxon>Pristionchus</taxon>
    </lineage>
</organism>
<dbReference type="Proteomes" id="UP000005239">
    <property type="component" value="Unassembled WGS sequence"/>
</dbReference>
<dbReference type="GO" id="GO:2001234">
    <property type="term" value="P:negative regulation of apoptotic signaling pathway"/>
    <property type="evidence" value="ECO:0000318"/>
    <property type="project" value="GO_Central"/>
</dbReference>
<evidence type="ECO:0000313" key="8">
    <source>
        <dbReference type="EnsemblMetazoa" id="PPA43464.1"/>
    </source>
</evidence>
<evidence type="ECO:0000256" key="5">
    <source>
        <dbReference type="ARBA" id="ARBA00022989"/>
    </source>
</evidence>
<gene>
    <name evidence="8" type="primary">WBGene00281833</name>
</gene>
<dbReference type="InterPro" id="IPR006214">
    <property type="entry name" value="Bax_inhibitor_1-related"/>
</dbReference>
<feature type="transmembrane region" description="Helical" evidence="7">
    <location>
        <begin position="127"/>
        <end position="147"/>
    </location>
</feature>
<feature type="transmembrane region" description="Helical" evidence="7">
    <location>
        <begin position="43"/>
        <end position="64"/>
    </location>
</feature>
<name>A0A2A6BGX4_PRIPA</name>
<dbReference type="PANTHER" id="PTHR23291:SF32">
    <property type="entry name" value="BAX INHIBITOR 1"/>
    <property type="match status" value="1"/>
</dbReference>
<dbReference type="GO" id="GO:0006915">
    <property type="term" value="P:apoptotic process"/>
    <property type="evidence" value="ECO:0007669"/>
    <property type="project" value="UniProtKB-KW"/>
</dbReference>
<evidence type="ECO:0000256" key="1">
    <source>
        <dbReference type="ARBA" id="ARBA00004141"/>
    </source>
</evidence>
<evidence type="ECO:0000256" key="7">
    <source>
        <dbReference type="RuleBase" id="RU004379"/>
    </source>
</evidence>
<feature type="transmembrane region" description="Helical" evidence="7">
    <location>
        <begin position="154"/>
        <end position="175"/>
    </location>
</feature>
<keyword evidence="6 7" id="KW-0472">Membrane</keyword>
<reference evidence="9" key="1">
    <citation type="journal article" date="2008" name="Nat. Genet.">
        <title>The Pristionchus pacificus genome provides a unique perspective on nematode lifestyle and parasitism.</title>
        <authorList>
            <person name="Dieterich C."/>
            <person name="Clifton S.W."/>
            <person name="Schuster L.N."/>
            <person name="Chinwalla A."/>
            <person name="Delehaunty K."/>
            <person name="Dinkelacker I."/>
            <person name="Fulton L."/>
            <person name="Fulton R."/>
            <person name="Godfrey J."/>
            <person name="Minx P."/>
            <person name="Mitreva M."/>
            <person name="Roeseler W."/>
            <person name="Tian H."/>
            <person name="Witte H."/>
            <person name="Yang S.P."/>
            <person name="Wilson R.K."/>
            <person name="Sommer R.J."/>
        </authorList>
    </citation>
    <scope>NUCLEOTIDE SEQUENCE [LARGE SCALE GENOMIC DNA]</scope>
    <source>
        <strain evidence="9">PS312</strain>
    </source>
</reference>
<dbReference type="GO" id="GO:0034620">
    <property type="term" value="P:cellular response to unfolded protein"/>
    <property type="evidence" value="ECO:0000318"/>
    <property type="project" value="GO_Central"/>
</dbReference>
<reference evidence="8" key="2">
    <citation type="submission" date="2022-06" db="UniProtKB">
        <authorList>
            <consortium name="EnsemblMetazoa"/>
        </authorList>
    </citation>
    <scope>IDENTIFICATION</scope>
    <source>
        <strain evidence="8">PS312</strain>
    </source>
</reference>
<protein>
    <submittedName>
        <fullName evidence="8">Uncharacterized protein</fullName>
    </submittedName>
</protein>
<dbReference type="OrthoDB" id="1277691at2759"/>
<proteinExistence type="inferred from homology"/>
<evidence type="ECO:0000256" key="2">
    <source>
        <dbReference type="ARBA" id="ARBA00010350"/>
    </source>
</evidence>
<keyword evidence="3 7" id="KW-0812">Transmembrane</keyword>